<evidence type="ECO:0000256" key="1">
    <source>
        <dbReference type="ARBA" id="ARBA00000382"/>
    </source>
</evidence>
<dbReference type="PROSITE" id="PS00587">
    <property type="entry name" value="GLYCOSYL_HYDROL_F17"/>
    <property type="match status" value="1"/>
</dbReference>
<dbReference type="EC" id="3.2.1.39" evidence="3"/>
<evidence type="ECO:0000256" key="5">
    <source>
        <dbReference type="ARBA" id="ARBA00023295"/>
    </source>
</evidence>
<comment type="caution">
    <text evidence="9">The sequence shown here is derived from an EMBL/GenBank/DDBJ whole genome shotgun (WGS) entry which is preliminary data.</text>
</comment>
<feature type="compositionally biased region" description="Basic and acidic residues" evidence="8">
    <location>
        <begin position="99"/>
        <end position="108"/>
    </location>
</feature>
<comment type="catalytic activity">
    <reaction evidence="1">
        <text>Hydrolysis of (1-&gt;3)-beta-D-glucosidic linkages in (1-&gt;3)-beta-D-glucans.</text>
        <dbReference type="EC" id="3.2.1.39"/>
    </reaction>
</comment>
<proteinExistence type="inferred from homology"/>
<dbReference type="EMBL" id="JBCGBO010000024">
    <property type="protein sequence ID" value="KAK9181785.1"/>
    <property type="molecule type" value="Genomic_DNA"/>
</dbReference>
<keyword evidence="4 7" id="KW-0378">Hydrolase</keyword>
<evidence type="ECO:0000256" key="2">
    <source>
        <dbReference type="ARBA" id="ARBA00008773"/>
    </source>
</evidence>
<dbReference type="FunFam" id="3.20.20.80:FF:000010">
    <property type="entry name" value="glucan endo-1,3-beta-glucosidase, basic"/>
    <property type="match status" value="1"/>
</dbReference>
<reference evidence="9 10" key="1">
    <citation type="submission" date="2024-05" db="EMBL/GenBank/DDBJ databases">
        <title>Haplotype-resolved chromosome-level genome assembly of Huyou (Citrus changshanensis).</title>
        <authorList>
            <person name="Miao C."/>
            <person name="Chen W."/>
            <person name="Wu Y."/>
            <person name="Wang L."/>
            <person name="Zhao S."/>
            <person name="Grierson D."/>
            <person name="Xu C."/>
            <person name="Chen K."/>
        </authorList>
    </citation>
    <scope>NUCLEOTIDE SEQUENCE [LARGE SCALE GENOMIC DNA]</scope>
    <source>
        <strain evidence="9">01-14</strain>
        <tissue evidence="9">Leaf</tissue>
    </source>
</reference>
<sequence>MKAEMGPAQDPQQMQIHSNKRKLAHNADRYNSAYFKIRSLARELRPHFIQVLQTPDFRNSRAAKEIKLQMKVMVNLYKQMIAEIQQEEEQSDLLQPKQSLDESTEKKPQTPPFSSDKKLNEIGQPRESYIVGGSAIGWNFITFSGSKPVYYGARAQVIGVNYGLLGNNLPSADQVIALIKSNKINKVRIFQPYQGVLQTLKDSNLEVVLGTLNEDLQQLATDQSFAANWVKDNVLAYIPSVKFRYITLGNEVIPGPYANFVYDAMQNVQNALKAANVNVPVTTVVSYAVLGSSYPPSNASFGQDSSAAMSKIVPFLQQNQYPLLANVYPCFAYFGEPTNINADYALGNPNASFVYDGTLSYNNMFDAMIDAMYVALEKVGGNDVKIVVSETGWPSAGADLATINNAKTYVNNVIQRVLTGKGTPKRPETPLEAYIFALFNENQKPAGTEQNFGLFYPDMTPVYPVNIV</sequence>
<dbReference type="SUPFAM" id="SSF51445">
    <property type="entry name" value="(Trans)glycosidases"/>
    <property type="match status" value="1"/>
</dbReference>
<evidence type="ECO:0000256" key="6">
    <source>
        <dbReference type="RuleBase" id="RU004335"/>
    </source>
</evidence>
<dbReference type="GO" id="GO:0005975">
    <property type="term" value="P:carbohydrate metabolic process"/>
    <property type="evidence" value="ECO:0007669"/>
    <property type="project" value="InterPro"/>
</dbReference>
<feature type="region of interest" description="Disordered" evidence="8">
    <location>
        <begin position="88"/>
        <end position="120"/>
    </location>
</feature>
<name>A0AAP0LV53_9ROSI</name>
<dbReference type="InterPro" id="IPR044965">
    <property type="entry name" value="Glyco_hydro_17_plant"/>
</dbReference>
<keyword evidence="10" id="KW-1185">Reference proteome</keyword>
<accession>A0AAP0LV53</accession>
<keyword evidence="5 7" id="KW-0326">Glycosidase</keyword>
<evidence type="ECO:0000313" key="10">
    <source>
        <dbReference type="Proteomes" id="UP001428341"/>
    </source>
</evidence>
<dbReference type="InterPro" id="IPR017853">
    <property type="entry name" value="GH"/>
</dbReference>
<organism evidence="9 10">
    <name type="scientific">Citrus x changshan-huyou</name>
    <dbReference type="NCBI Taxonomy" id="2935761"/>
    <lineage>
        <taxon>Eukaryota</taxon>
        <taxon>Viridiplantae</taxon>
        <taxon>Streptophyta</taxon>
        <taxon>Embryophyta</taxon>
        <taxon>Tracheophyta</taxon>
        <taxon>Spermatophyta</taxon>
        <taxon>Magnoliopsida</taxon>
        <taxon>eudicotyledons</taxon>
        <taxon>Gunneridae</taxon>
        <taxon>Pentapetalae</taxon>
        <taxon>rosids</taxon>
        <taxon>malvids</taxon>
        <taxon>Sapindales</taxon>
        <taxon>Rutaceae</taxon>
        <taxon>Aurantioideae</taxon>
        <taxon>Citrus</taxon>
    </lineage>
</organism>
<dbReference type="Gene3D" id="3.20.20.80">
    <property type="entry name" value="Glycosidases"/>
    <property type="match status" value="1"/>
</dbReference>
<evidence type="ECO:0000256" key="4">
    <source>
        <dbReference type="ARBA" id="ARBA00022801"/>
    </source>
</evidence>
<evidence type="ECO:0000256" key="8">
    <source>
        <dbReference type="SAM" id="MobiDB-lite"/>
    </source>
</evidence>
<dbReference type="PANTHER" id="PTHR32227">
    <property type="entry name" value="GLUCAN ENDO-1,3-BETA-GLUCOSIDASE BG1-RELATED-RELATED"/>
    <property type="match status" value="1"/>
</dbReference>
<dbReference type="AlphaFoldDB" id="A0AAP0LV53"/>
<gene>
    <name evidence="9" type="ORF">WN944_024924</name>
</gene>
<dbReference type="Pfam" id="PF00332">
    <property type="entry name" value="Glyco_hydro_17"/>
    <property type="match status" value="1"/>
</dbReference>
<dbReference type="InterPro" id="IPR000490">
    <property type="entry name" value="Glyco_hydro_17"/>
</dbReference>
<evidence type="ECO:0000256" key="3">
    <source>
        <dbReference type="ARBA" id="ARBA00012780"/>
    </source>
</evidence>
<comment type="similarity">
    <text evidence="2 6">Belongs to the glycosyl hydrolase 17 family.</text>
</comment>
<dbReference type="Proteomes" id="UP001428341">
    <property type="component" value="Unassembled WGS sequence"/>
</dbReference>
<dbReference type="GO" id="GO:0042973">
    <property type="term" value="F:glucan endo-1,3-beta-D-glucosidase activity"/>
    <property type="evidence" value="ECO:0007669"/>
    <property type="project" value="UniProtKB-EC"/>
</dbReference>
<evidence type="ECO:0000313" key="9">
    <source>
        <dbReference type="EMBL" id="KAK9181785.1"/>
    </source>
</evidence>
<feature type="region of interest" description="Disordered" evidence="8">
    <location>
        <begin position="1"/>
        <end position="25"/>
    </location>
</feature>
<evidence type="ECO:0000256" key="7">
    <source>
        <dbReference type="RuleBase" id="RU004336"/>
    </source>
</evidence>
<protein>
    <recommendedName>
        <fullName evidence="3">glucan endo-1,3-beta-D-glucosidase</fullName>
        <ecNumber evidence="3">3.2.1.39</ecNumber>
    </recommendedName>
</protein>